<proteinExistence type="predicted"/>
<dbReference type="AlphaFoldDB" id="A0A433Z6E0"/>
<name>A0A433Z6E0_CLOBO</name>
<evidence type="ECO:0000313" key="4">
    <source>
        <dbReference type="Proteomes" id="UP000482543"/>
    </source>
</evidence>
<protein>
    <submittedName>
        <fullName evidence="1">Uncharacterized protein</fullName>
    </submittedName>
</protein>
<reference evidence="3 4" key="1">
    <citation type="submission" date="2019-04" db="EMBL/GenBank/DDBJ databases">
        <title>Genome sequencing of Clostridium botulinum Groups I-IV and Clostridium butyricum.</title>
        <authorList>
            <person name="Brunt J."/>
            <person name="Van Vliet A.H.M."/>
            <person name="Stringer S.C."/>
            <person name="Carter A.T."/>
            <person name="Peck M.W."/>
        </authorList>
    </citation>
    <scope>NUCLEOTIDE SEQUENCE [LARGE SCALE GENOMIC DNA]</scope>
    <source>
        <strain evidence="2 4">IFR 15/034</strain>
        <strain evidence="1 3">IFR 18/054</strain>
    </source>
</reference>
<accession>A0A433Z6E0</accession>
<evidence type="ECO:0000313" key="3">
    <source>
        <dbReference type="Proteomes" id="UP000472521"/>
    </source>
</evidence>
<dbReference type="Proteomes" id="UP000482543">
    <property type="component" value="Unassembled WGS sequence"/>
</dbReference>
<gene>
    <name evidence="2" type="ORF">FC964_08680</name>
    <name evidence="1" type="ORF">FCV25_06655</name>
</gene>
<sequence>MLIFKINIKNLINVKVIWIIYDRKNMCIYRFNHFGLKK</sequence>
<dbReference type="Proteomes" id="UP000472521">
    <property type="component" value="Unassembled WGS sequence"/>
</dbReference>
<evidence type="ECO:0000313" key="2">
    <source>
        <dbReference type="EMBL" id="NFI21455.1"/>
    </source>
</evidence>
<dbReference type="EMBL" id="SWRJ01000002">
    <property type="protein sequence ID" value="NFI21455.1"/>
    <property type="molecule type" value="Genomic_DNA"/>
</dbReference>
<evidence type="ECO:0000313" key="1">
    <source>
        <dbReference type="EMBL" id="NFF01459.1"/>
    </source>
</evidence>
<dbReference type="EMBL" id="SWND01000003">
    <property type="protein sequence ID" value="NFF01459.1"/>
    <property type="molecule type" value="Genomic_DNA"/>
</dbReference>
<comment type="caution">
    <text evidence="1">The sequence shown here is derived from an EMBL/GenBank/DDBJ whole genome shotgun (WGS) entry which is preliminary data.</text>
</comment>
<organism evidence="1 3">
    <name type="scientific">Clostridium botulinum</name>
    <dbReference type="NCBI Taxonomy" id="1491"/>
    <lineage>
        <taxon>Bacteria</taxon>
        <taxon>Bacillati</taxon>
        <taxon>Bacillota</taxon>
        <taxon>Clostridia</taxon>
        <taxon>Eubacteriales</taxon>
        <taxon>Clostridiaceae</taxon>
        <taxon>Clostridium</taxon>
    </lineage>
</organism>